<feature type="transmembrane region" description="Helical" evidence="1">
    <location>
        <begin position="288"/>
        <end position="305"/>
    </location>
</feature>
<dbReference type="EMBL" id="JBHSAO010000001">
    <property type="protein sequence ID" value="MFC4022392.1"/>
    <property type="molecule type" value="Genomic_DNA"/>
</dbReference>
<feature type="transmembrane region" description="Helical" evidence="1">
    <location>
        <begin position="266"/>
        <end position="282"/>
    </location>
</feature>
<feature type="transmembrane region" description="Helical" evidence="1">
    <location>
        <begin position="194"/>
        <end position="213"/>
    </location>
</feature>
<feature type="transmembrane region" description="Helical" evidence="1">
    <location>
        <begin position="341"/>
        <end position="359"/>
    </location>
</feature>
<accession>A0ABV8GUW5</accession>
<gene>
    <name evidence="2" type="ORF">ACFOUV_01010</name>
</gene>
<feature type="transmembrane region" description="Helical" evidence="1">
    <location>
        <begin position="403"/>
        <end position="421"/>
    </location>
</feature>
<dbReference type="Gene3D" id="1.20.1250.20">
    <property type="entry name" value="MFS general substrate transporter like domains"/>
    <property type="match status" value="1"/>
</dbReference>
<dbReference type="InterPro" id="IPR036259">
    <property type="entry name" value="MFS_trans_sf"/>
</dbReference>
<feature type="transmembrane region" description="Helical" evidence="1">
    <location>
        <begin position="32"/>
        <end position="59"/>
    </location>
</feature>
<feature type="transmembrane region" description="Helical" evidence="1">
    <location>
        <begin position="89"/>
        <end position="109"/>
    </location>
</feature>
<evidence type="ECO:0000313" key="3">
    <source>
        <dbReference type="Proteomes" id="UP001595772"/>
    </source>
</evidence>
<comment type="caution">
    <text evidence="2">The sequence shown here is derived from an EMBL/GenBank/DDBJ whole genome shotgun (WGS) entry which is preliminary data.</text>
</comment>
<keyword evidence="1" id="KW-0812">Transmembrane</keyword>
<keyword evidence="3" id="KW-1185">Reference proteome</keyword>
<keyword evidence="1" id="KW-0472">Membrane</keyword>
<dbReference type="InterPro" id="IPR039672">
    <property type="entry name" value="MFS_2"/>
</dbReference>
<proteinExistence type="predicted"/>
<keyword evidence="1" id="KW-1133">Transmembrane helix</keyword>
<protein>
    <submittedName>
        <fullName evidence="2">MFS transporter</fullName>
    </submittedName>
</protein>
<dbReference type="PANTHER" id="PTHR11328:SF24">
    <property type="entry name" value="MAJOR FACILITATOR SUPERFAMILY (MFS) PROFILE DOMAIN-CONTAINING PROTEIN"/>
    <property type="match status" value="1"/>
</dbReference>
<feature type="transmembrane region" description="Helical" evidence="1">
    <location>
        <begin position="115"/>
        <end position="134"/>
    </location>
</feature>
<dbReference type="Pfam" id="PF13347">
    <property type="entry name" value="MFS_2"/>
    <property type="match status" value="1"/>
</dbReference>
<dbReference type="PANTHER" id="PTHR11328">
    <property type="entry name" value="MAJOR FACILITATOR SUPERFAMILY DOMAIN-CONTAINING PROTEIN"/>
    <property type="match status" value="1"/>
</dbReference>
<feature type="transmembrane region" description="Helical" evidence="1">
    <location>
        <begin position="155"/>
        <end position="174"/>
    </location>
</feature>
<organism evidence="2 3">
    <name type="scientific">Oceanobacillus longus</name>
    <dbReference type="NCBI Taxonomy" id="930120"/>
    <lineage>
        <taxon>Bacteria</taxon>
        <taxon>Bacillati</taxon>
        <taxon>Bacillota</taxon>
        <taxon>Bacilli</taxon>
        <taxon>Bacillales</taxon>
        <taxon>Bacillaceae</taxon>
        <taxon>Oceanobacillus</taxon>
    </lineage>
</organism>
<dbReference type="SUPFAM" id="SSF103473">
    <property type="entry name" value="MFS general substrate transporter"/>
    <property type="match status" value="1"/>
</dbReference>
<reference evidence="3" key="1">
    <citation type="journal article" date="2019" name="Int. J. Syst. Evol. Microbiol.">
        <title>The Global Catalogue of Microorganisms (GCM) 10K type strain sequencing project: providing services to taxonomists for standard genome sequencing and annotation.</title>
        <authorList>
            <consortium name="The Broad Institute Genomics Platform"/>
            <consortium name="The Broad Institute Genome Sequencing Center for Infectious Disease"/>
            <person name="Wu L."/>
            <person name="Ma J."/>
        </authorList>
    </citation>
    <scope>NUCLEOTIDE SEQUENCE [LARGE SCALE GENOMIC DNA]</scope>
    <source>
        <strain evidence="3">IBRC-M 10703</strain>
    </source>
</reference>
<dbReference type="Proteomes" id="UP001595772">
    <property type="component" value="Unassembled WGS sequence"/>
</dbReference>
<evidence type="ECO:0000256" key="1">
    <source>
        <dbReference type="SAM" id="Phobius"/>
    </source>
</evidence>
<name>A0ABV8GUW5_9BACI</name>
<feature type="transmembrane region" description="Helical" evidence="1">
    <location>
        <begin position="436"/>
        <end position="459"/>
    </location>
</feature>
<sequence>MASTTMEQNNQYNSAKIWQIGLFALNNTATNMYLFIIGFVAYYATGIAGLTVVAVSAVIGLSRVLDAITDPIIGFIIDKTESKFGKFRPMMVIGNVILASSVLIMYNVTHLLPEVWQLPFFILLYALYIIGYTFQTACTKAAQTVLTNDPKQRPLFSAFDAAYNIVVFTGGQVFVANYLVAKHGDFTMALFTELNMFAIVLAGLFTILAVFAIKGRDRKEYYGLAGENVETRFRDYWPILKGNRPLQMLVIAASTDKVATMVLRQPAVYIMFFGIVLGDYALSGTFSMITIVPSLLITIFGVRLASKTSLKNALVKATWVGLITAAILMALFLLVDPSLISLNNIGFATILFIVFYCLLRGIETLTPAIVIPMIADVADYETYRTGRFVPGMMGTIFSFIDKVMSAMAPALVGIVVAMIGYKDEFPQLGEALTTPLLIATLILIFGIPILGWIISLIAMKFYGLDDKKMVEIQTEITRVREQITTAKEKKAAAASKKV</sequence>
<feature type="transmembrane region" description="Helical" evidence="1">
    <location>
        <begin position="317"/>
        <end position="335"/>
    </location>
</feature>
<evidence type="ECO:0000313" key="2">
    <source>
        <dbReference type="EMBL" id="MFC4022392.1"/>
    </source>
</evidence>
<dbReference type="RefSeq" id="WP_379494907.1">
    <property type="nucleotide sequence ID" value="NZ_JBHSAO010000001.1"/>
</dbReference>